<evidence type="ECO:0000313" key="9">
    <source>
        <dbReference type="EMBL" id="SEN51126.1"/>
    </source>
</evidence>
<keyword evidence="4 7" id="KW-0812">Transmembrane</keyword>
<accession>A0A1H8H4F6</accession>
<name>A0A1H8H4F6_9BURK</name>
<dbReference type="GO" id="GO:0005886">
    <property type="term" value="C:plasma membrane"/>
    <property type="evidence" value="ECO:0007669"/>
    <property type="project" value="UniProtKB-SubCell"/>
</dbReference>
<reference evidence="9 10" key="1">
    <citation type="submission" date="2016-10" db="EMBL/GenBank/DDBJ databases">
        <authorList>
            <person name="de Groot N.N."/>
        </authorList>
    </citation>
    <scope>NUCLEOTIDE SEQUENCE [LARGE SCALE GENOMIC DNA]</scope>
    <source>
        <strain evidence="9 10">DSM 15123</strain>
    </source>
</reference>
<evidence type="ECO:0000313" key="10">
    <source>
        <dbReference type="Proteomes" id="UP000199531"/>
    </source>
</evidence>
<keyword evidence="10" id="KW-1185">Reference proteome</keyword>
<protein>
    <submittedName>
        <fullName evidence="9">Uncharacterized membrane protein YcaP, DUF421 family</fullName>
    </submittedName>
</protein>
<gene>
    <name evidence="9" type="ORF">SAMN02745977_01434</name>
</gene>
<evidence type="ECO:0000259" key="8">
    <source>
        <dbReference type="Pfam" id="PF04239"/>
    </source>
</evidence>
<evidence type="ECO:0000256" key="4">
    <source>
        <dbReference type="ARBA" id="ARBA00022692"/>
    </source>
</evidence>
<comment type="subcellular location">
    <subcellularLocation>
        <location evidence="1">Cell membrane</location>
        <topology evidence="1">Multi-pass membrane protein</topology>
    </subcellularLocation>
</comment>
<dbReference type="Proteomes" id="UP000199531">
    <property type="component" value="Unassembled WGS sequence"/>
</dbReference>
<keyword evidence="5 7" id="KW-1133">Transmembrane helix</keyword>
<dbReference type="PANTHER" id="PTHR34582">
    <property type="entry name" value="UPF0702 TRANSMEMBRANE PROTEIN YCAP"/>
    <property type="match status" value="1"/>
</dbReference>
<evidence type="ECO:0000256" key="3">
    <source>
        <dbReference type="ARBA" id="ARBA00022475"/>
    </source>
</evidence>
<organism evidence="9 10">
    <name type="scientific">Brachymonas denitrificans DSM 15123</name>
    <dbReference type="NCBI Taxonomy" id="1121117"/>
    <lineage>
        <taxon>Bacteria</taxon>
        <taxon>Pseudomonadati</taxon>
        <taxon>Pseudomonadota</taxon>
        <taxon>Betaproteobacteria</taxon>
        <taxon>Burkholderiales</taxon>
        <taxon>Comamonadaceae</taxon>
        <taxon>Brachymonas</taxon>
    </lineage>
</organism>
<keyword evidence="3" id="KW-1003">Cell membrane</keyword>
<dbReference type="InterPro" id="IPR023090">
    <property type="entry name" value="UPF0702_alpha/beta_dom_sf"/>
</dbReference>
<feature type="transmembrane region" description="Helical" evidence="7">
    <location>
        <begin position="62"/>
        <end position="80"/>
    </location>
</feature>
<dbReference type="PANTHER" id="PTHR34582:SF6">
    <property type="entry name" value="UPF0702 TRANSMEMBRANE PROTEIN YCAP"/>
    <property type="match status" value="1"/>
</dbReference>
<sequence length="172" mass="18568">MWDLSVPWWELVLRATAVFAFLILLLRVTGKRQIGQLSPMDLVLLLVLSNAVQNAMNAGDNSLTGGLISATVLVTLNWLLNFVTFRSKKLADLVEGRAQLLIHNGVVYEDVLVAAKITRHELNAALRGGGYLSVEDVHTAVLETNGSISFTPRIAKKQEAEGGTSASTSSPV</sequence>
<dbReference type="EMBL" id="FOCW01000002">
    <property type="protein sequence ID" value="SEN51126.1"/>
    <property type="molecule type" value="Genomic_DNA"/>
</dbReference>
<feature type="domain" description="YetF C-terminal" evidence="8">
    <location>
        <begin position="86"/>
        <end position="154"/>
    </location>
</feature>
<evidence type="ECO:0000256" key="6">
    <source>
        <dbReference type="ARBA" id="ARBA00023136"/>
    </source>
</evidence>
<dbReference type="STRING" id="1121117.SAMN02745977_01434"/>
<feature type="transmembrane region" description="Helical" evidence="7">
    <location>
        <begin position="6"/>
        <end position="26"/>
    </location>
</feature>
<dbReference type="InterPro" id="IPR007353">
    <property type="entry name" value="DUF421"/>
</dbReference>
<proteinExistence type="inferred from homology"/>
<evidence type="ECO:0000256" key="5">
    <source>
        <dbReference type="ARBA" id="ARBA00022989"/>
    </source>
</evidence>
<evidence type="ECO:0000256" key="7">
    <source>
        <dbReference type="SAM" id="Phobius"/>
    </source>
</evidence>
<keyword evidence="6 7" id="KW-0472">Membrane</keyword>
<dbReference type="RefSeq" id="WP_091815921.1">
    <property type="nucleotide sequence ID" value="NZ_FOCW01000002.1"/>
</dbReference>
<dbReference type="Gene3D" id="3.30.240.20">
    <property type="entry name" value="bsu07140 like domains"/>
    <property type="match status" value="1"/>
</dbReference>
<comment type="similarity">
    <text evidence="2">Belongs to the UPF0702 family.</text>
</comment>
<evidence type="ECO:0000256" key="1">
    <source>
        <dbReference type="ARBA" id="ARBA00004651"/>
    </source>
</evidence>
<dbReference type="Pfam" id="PF04239">
    <property type="entry name" value="DUF421"/>
    <property type="match status" value="1"/>
</dbReference>
<evidence type="ECO:0000256" key="2">
    <source>
        <dbReference type="ARBA" id="ARBA00006448"/>
    </source>
</evidence>
<dbReference type="OrthoDB" id="9793799at2"/>
<dbReference type="AlphaFoldDB" id="A0A1H8H4F6"/>